<dbReference type="Proteomes" id="UP000824469">
    <property type="component" value="Unassembled WGS sequence"/>
</dbReference>
<keyword evidence="3" id="KW-1185">Reference proteome</keyword>
<organism evidence="2 3">
    <name type="scientific">Taxus chinensis</name>
    <name type="common">Chinese yew</name>
    <name type="synonym">Taxus wallichiana var. chinensis</name>
    <dbReference type="NCBI Taxonomy" id="29808"/>
    <lineage>
        <taxon>Eukaryota</taxon>
        <taxon>Viridiplantae</taxon>
        <taxon>Streptophyta</taxon>
        <taxon>Embryophyta</taxon>
        <taxon>Tracheophyta</taxon>
        <taxon>Spermatophyta</taxon>
        <taxon>Pinopsida</taxon>
        <taxon>Pinidae</taxon>
        <taxon>Conifers II</taxon>
        <taxon>Cupressales</taxon>
        <taxon>Taxaceae</taxon>
        <taxon>Taxus</taxon>
    </lineage>
</organism>
<accession>A0AA38G536</accession>
<name>A0AA38G536_TAXCH</name>
<evidence type="ECO:0000256" key="1">
    <source>
        <dbReference type="SAM" id="MobiDB-lite"/>
    </source>
</evidence>
<gene>
    <name evidence="2" type="ORF">KI387_023530</name>
</gene>
<feature type="non-terminal residue" evidence="2">
    <location>
        <position position="66"/>
    </location>
</feature>
<proteinExistence type="predicted"/>
<protein>
    <submittedName>
        <fullName evidence="2">Uncharacterized protein</fullName>
    </submittedName>
</protein>
<sequence length="66" mass="7505">MPKFSVRGVWQRWRESYPTVGSKPEDAITVFTGVPTMYVRLLQGYDGMDPDSQKDSATAAHQLRLM</sequence>
<comment type="caution">
    <text evidence="2">The sequence shown here is derived from an EMBL/GenBank/DDBJ whole genome shotgun (WGS) entry which is preliminary data.</text>
</comment>
<evidence type="ECO:0000313" key="3">
    <source>
        <dbReference type="Proteomes" id="UP000824469"/>
    </source>
</evidence>
<dbReference type="AlphaFoldDB" id="A0AA38G536"/>
<dbReference type="EMBL" id="JAHRHJ020000005">
    <property type="protein sequence ID" value="KAH9314903.1"/>
    <property type="molecule type" value="Genomic_DNA"/>
</dbReference>
<reference evidence="2 3" key="1">
    <citation type="journal article" date="2021" name="Nat. Plants">
        <title>The Taxus genome provides insights into paclitaxel biosynthesis.</title>
        <authorList>
            <person name="Xiong X."/>
            <person name="Gou J."/>
            <person name="Liao Q."/>
            <person name="Li Y."/>
            <person name="Zhou Q."/>
            <person name="Bi G."/>
            <person name="Li C."/>
            <person name="Du R."/>
            <person name="Wang X."/>
            <person name="Sun T."/>
            <person name="Guo L."/>
            <person name="Liang H."/>
            <person name="Lu P."/>
            <person name="Wu Y."/>
            <person name="Zhang Z."/>
            <person name="Ro D.K."/>
            <person name="Shang Y."/>
            <person name="Huang S."/>
            <person name="Yan J."/>
        </authorList>
    </citation>
    <scope>NUCLEOTIDE SEQUENCE [LARGE SCALE GENOMIC DNA]</scope>
    <source>
        <strain evidence="2">Ta-2019</strain>
    </source>
</reference>
<feature type="region of interest" description="Disordered" evidence="1">
    <location>
        <begin position="47"/>
        <end position="66"/>
    </location>
</feature>
<evidence type="ECO:0000313" key="2">
    <source>
        <dbReference type="EMBL" id="KAH9314903.1"/>
    </source>
</evidence>